<evidence type="ECO:0000313" key="7">
    <source>
        <dbReference type="Proteomes" id="UP000248882"/>
    </source>
</evidence>
<keyword evidence="7" id="KW-1185">Reference proteome</keyword>
<name>A0A2W7QN66_9BACT</name>
<dbReference type="PANTHER" id="PTHR46091:SF3">
    <property type="entry name" value="AMINE OXIDASE DOMAIN-CONTAINING PROTEIN"/>
    <property type="match status" value="1"/>
</dbReference>
<dbReference type="SUPFAM" id="SSF51905">
    <property type="entry name" value="FAD/NAD(P)-binding domain"/>
    <property type="match status" value="1"/>
</dbReference>
<accession>A0A2W7QN66</accession>
<evidence type="ECO:0000256" key="5">
    <source>
        <dbReference type="ARBA" id="ARBA00023027"/>
    </source>
</evidence>
<keyword evidence="5" id="KW-0520">NAD</keyword>
<dbReference type="Pfam" id="PF13450">
    <property type="entry name" value="NAD_binding_8"/>
    <property type="match status" value="1"/>
</dbReference>
<dbReference type="RefSeq" id="WP_111321829.1">
    <property type="nucleotide sequence ID" value="NZ_QKZT01000018.1"/>
</dbReference>
<keyword evidence="2" id="KW-0732">Signal</keyword>
<dbReference type="PANTHER" id="PTHR46091">
    <property type="entry name" value="BLR7054 PROTEIN"/>
    <property type="match status" value="1"/>
</dbReference>
<evidence type="ECO:0000256" key="4">
    <source>
        <dbReference type="ARBA" id="ARBA00022857"/>
    </source>
</evidence>
<dbReference type="AlphaFoldDB" id="A0A2W7QN66"/>
<dbReference type="InterPro" id="IPR052206">
    <property type="entry name" value="Retinol_saturase"/>
</dbReference>
<gene>
    <name evidence="6" type="ORF">LV85_03531</name>
</gene>
<evidence type="ECO:0000256" key="2">
    <source>
        <dbReference type="ARBA" id="ARBA00022729"/>
    </source>
</evidence>
<keyword evidence="4" id="KW-0521">NADP</keyword>
<dbReference type="Gene3D" id="3.50.50.60">
    <property type="entry name" value="FAD/NAD(P)-binding domain"/>
    <property type="match status" value="2"/>
</dbReference>
<evidence type="ECO:0000256" key="1">
    <source>
        <dbReference type="ARBA" id="ARBA00022630"/>
    </source>
</evidence>
<dbReference type="InterPro" id="IPR036188">
    <property type="entry name" value="FAD/NAD-bd_sf"/>
</dbReference>
<dbReference type="EMBL" id="QKZT01000018">
    <property type="protein sequence ID" value="PZX48716.1"/>
    <property type="molecule type" value="Genomic_DNA"/>
</dbReference>
<dbReference type="OrthoDB" id="9789960at2"/>
<proteinExistence type="predicted"/>
<protein>
    <submittedName>
        <fullName evidence="6">All-trans-retinol 13,14-reductase</fullName>
    </submittedName>
</protein>
<reference evidence="6 7" key="1">
    <citation type="submission" date="2018-06" db="EMBL/GenBank/DDBJ databases">
        <title>Genomic Encyclopedia of Archaeal and Bacterial Type Strains, Phase II (KMG-II): from individual species to whole genera.</title>
        <authorList>
            <person name="Goeker M."/>
        </authorList>
    </citation>
    <scope>NUCLEOTIDE SEQUENCE [LARGE SCALE GENOMIC DNA]</scope>
    <source>
        <strain evidence="6 7">DSM 19830</strain>
    </source>
</reference>
<sequence length="511" mass="57480">MKDSYDVVIVGSGLGGLVSANLLAQEGLSVCLLEKNQQFGGNLQTFSRDKVIFDTGVHYIGGLSEGQNLHSFFNYLGIMNELKLQALDKDGFDIVTFDDDPREYAYAQGYEAFASKLIAQFPEDSQAIEAYIETMKSVCDSFPLYNLKYGEGGYLNSDVFRLGVKDLIDSLTENKKLRAVLAGTNILYAGDNETPIYVHALSVNSYIQSSYRCINGGSQLTKVLLKRLKENGGEAYKRHEVDTFSLTDNKIISVGLKNGKTVKGNMFISNIEPKLTLEMVGEKYFRKSFINRIKSISNGIGAFSIYIVLKPDSFPYYNKNFYHWKDEDSPWAALDYTEENWPLGYMASMGVKKEQGPFGESLIAMTYMRFEEVETWAGTFNTAADKNERGQTYEEFKHAKTERFLDVLEQKFPDLRDCIKAVYTSTPLSYRDYIGSHRGSMYGYVKGIENPMRAIISPKTKIPNLFFTGQSLNMHGVLGVTIGAINTCSEILGRDYLVNKILNYENTVINS</sequence>
<dbReference type="Proteomes" id="UP000248882">
    <property type="component" value="Unassembled WGS sequence"/>
</dbReference>
<evidence type="ECO:0000313" key="6">
    <source>
        <dbReference type="EMBL" id="PZX48716.1"/>
    </source>
</evidence>
<comment type="caution">
    <text evidence="6">The sequence shown here is derived from an EMBL/GenBank/DDBJ whole genome shotgun (WGS) entry which is preliminary data.</text>
</comment>
<evidence type="ECO:0000256" key="3">
    <source>
        <dbReference type="ARBA" id="ARBA00022827"/>
    </source>
</evidence>
<keyword evidence="1" id="KW-0285">Flavoprotein</keyword>
<keyword evidence="3" id="KW-0274">FAD</keyword>
<organism evidence="6 7">
    <name type="scientific">Algoriphagus chordae</name>
    <dbReference type="NCBI Taxonomy" id="237019"/>
    <lineage>
        <taxon>Bacteria</taxon>
        <taxon>Pseudomonadati</taxon>
        <taxon>Bacteroidota</taxon>
        <taxon>Cytophagia</taxon>
        <taxon>Cytophagales</taxon>
        <taxon>Cyclobacteriaceae</taxon>
        <taxon>Algoriphagus</taxon>
    </lineage>
</organism>